<evidence type="ECO:0000256" key="2">
    <source>
        <dbReference type="ARBA" id="ARBA00022559"/>
    </source>
</evidence>
<dbReference type="PANTHER" id="PTHR11592:SF81">
    <property type="entry name" value="GLUTATHIONE PEROXIDASE"/>
    <property type="match status" value="1"/>
</dbReference>
<organism evidence="5 6">
    <name type="scientific">Clavelina lepadiformis</name>
    <name type="common">Light-bulb sea squirt</name>
    <name type="synonym">Ascidia lepadiformis</name>
    <dbReference type="NCBI Taxonomy" id="159417"/>
    <lineage>
        <taxon>Eukaryota</taxon>
        <taxon>Metazoa</taxon>
        <taxon>Chordata</taxon>
        <taxon>Tunicata</taxon>
        <taxon>Ascidiacea</taxon>
        <taxon>Aplousobranchia</taxon>
        <taxon>Clavelinidae</taxon>
        <taxon>Clavelina</taxon>
    </lineage>
</organism>
<dbReference type="SUPFAM" id="SSF52833">
    <property type="entry name" value="Thioredoxin-like"/>
    <property type="match status" value="1"/>
</dbReference>
<keyword evidence="3 4" id="KW-0560">Oxidoreductase</keyword>
<comment type="caution">
    <text evidence="5">The sequence shown here is derived from an EMBL/GenBank/DDBJ whole genome shotgun (WGS) entry which is preliminary data.</text>
</comment>
<dbReference type="InterPro" id="IPR029760">
    <property type="entry name" value="GPX_CS"/>
</dbReference>
<evidence type="ECO:0000256" key="3">
    <source>
        <dbReference type="ARBA" id="ARBA00023002"/>
    </source>
</evidence>
<protein>
    <recommendedName>
        <fullName evidence="4">Glutathione peroxidase</fullName>
    </recommendedName>
</protein>
<dbReference type="PROSITE" id="PS00763">
    <property type="entry name" value="GLUTATHIONE_PEROXID_2"/>
    <property type="match status" value="1"/>
</dbReference>
<keyword evidence="2 4" id="KW-0575">Peroxidase</keyword>
<accession>A0ABP0G563</accession>
<dbReference type="PRINTS" id="PR01011">
    <property type="entry name" value="GLUTPROXDASE"/>
</dbReference>
<dbReference type="EMBL" id="CAWYQH010000103">
    <property type="protein sequence ID" value="CAK8686966.1"/>
    <property type="molecule type" value="Genomic_DNA"/>
</dbReference>
<dbReference type="PANTHER" id="PTHR11592">
    <property type="entry name" value="GLUTATHIONE PEROXIDASE"/>
    <property type="match status" value="1"/>
</dbReference>
<comment type="similarity">
    <text evidence="1 4">Belongs to the glutathione peroxidase family.</text>
</comment>
<evidence type="ECO:0000256" key="1">
    <source>
        <dbReference type="ARBA" id="ARBA00006926"/>
    </source>
</evidence>
<evidence type="ECO:0000256" key="4">
    <source>
        <dbReference type="RuleBase" id="RU000499"/>
    </source>
</evidence>
<sequence>MNALLQQNSHLPVTVLAFPCNQFGLQEPGKNDEIINGIKYVRPGHGYVPDEKIYFFSKTKVNGMNENPLFSNVKESCPPTKDTIGDTNDMYWNPIKSTDLTWNFNKFLLDKQGIPRFRFGSSPNATELLPWILDLVAED</sequence>
<evidence type="ECO:0000313" key="6">
    <source>
        <dbReference type="Proteomes" id="UP001642483"/>
    </source>
</evidence>
<dbReference type="Pfam" id="PF00255">
    <property type="entry name" value="GSHPx"/>
    <property type="match status" value="1"/>
</dbReference>
<keyword evidence="6" id="KW-1185">Reference proteome</keyword>
<proteinExistence type="inferred from homology"/>
<dbReference type="PROSITE" id="PS51355">
    <property type="entry name" value="GLUTATHIONE_PEROXID_3"/>
    <property type="match status" value="1"/>
</dbReference>
<name>A0ABP0G563_CLALP</name>
<dbReference type="Gene3D" id="3.40.30.10">
    <property type="entry name" value="Glutaredoxin"/>
    <property type="match status" value="1"/>
</dbReference>
<dbReference type="InterPro" id="IPR036249">
    <property type="entry name" value="Thioredoxin-like_sf"/>
</dbReference>
<dbReference type="PIRSF" id="PIRSF000303">
    <property type="entry name" value="Glutathion_perox"/>
    <property type="match status" value="1"/>
</dbReference>
<reference evidence="5 6" key="1">
    <citation type="submission" date="2024-02" db="EMBL/GenBank/DDBJ databases">
        <authorList>
            <person name="Daric V."/>
            <person name="Darras S."/>
        </authorList>
    </citation>
    <scope>NUCLEOTIDE SEQUENCE [LARGE SCALE GENOMIC DNA]</scope>
</reference>
<gene>
    <name evidence="5" type="ORF">CVLEPA_LOCUS19000</name>
</gene>
<dbReference type="InterPro" id="IPR000889">
    <property type="entry name" value="Glutathione_peroxidase"/>
</dbReference>
<dbReference type="Proteomes" id="UP001642483">
    <property type="component" value="Unassembled WGS sequence"/>
</dbReference>
<evidence type="ECO:0000313" key="5">
    <source>
        <dbReference type="EMBL" id="CAK8686966.1"/>
    </source>
</evidence>